<dbReference type="InterPro" id="IPR036291">
    <property type="entry name" value="NAD(P)-bd_dom_sf"/>
</dbReference>
<organism evidence="2 3">
    <name type="scientific">Talaromyces stipitatus (strain ATCC 10500 / CBS 375.48 / QM 6759 / NRRL 1006)</name>
    <name type="common">Penicillium stipitatum</name>
    <dbReference type="NCBI Taxonomy" id="441959"/>
    <lineage>
        <taxon>Eukaryota</taxon>
        <taxon>Fungi</taxon>
        <taxon>Dikarya</taxon>
        <taxon>Ascomycota</taxon>
        <taxon>Pezizomycotina</taxon>
        <taxon>Eurotiomycetes</taxon>
        <taxon>Eurotiomycetidae</taxon>
        <taxon>Eurotiales</taxon>
        <taxon>Trichocomaceae</taxon>
        <taxon>Talaromyces</taxon>
        <taxon>Talaromyces sect. Talaromyces</taxon>
    </lineage>
</organism>
<proteinExistence type="predicted"/>
<dbReference type="AlphaFoldDB" id="B8M2E2"/>
<evidence type="ECO:0000313" key="2">
    <source>
        <dbReference type="EMBL" id="EED21606.1"/>
    </source>
</evidence>
<dbReference type="OrthoDB" id="10058185at2759"/>
<dbReference type="RefSeq" id="XP_002478569.1">
    <property type="nucleotide sequence ID" value="XM_002478524.1"/>
</dbReference>
<dbReference type="Pfam" id="PF01073">
    <property type="entry name" value="3Beta_HSD"/>
    <property type="match status" value="1"/>
</dbReference>
<sequence length="153" mass="17546">MGNGQNPYDFVYAGNLADAYLPAVHALLDAWGNPRPTDPTVRVDGEIFHITNDNPWFFWDFQRAVASETGNAVRPEEIVVILKWVGLMMGLVSEWTVWAISGITRTPNMTRESIRFSTLIRTLNISKAKRVLGYRPRKNDFQGWMRRELAIYT</sequence>
<evidence type="ECO:0000259" key="1">
    <source>
        <dbReference type="Pfam" id="PF01073"/>
    </source>
</evidence>
<dbReference type="GeneID" id="8106939"/>
<dbReference type="SUPFAM" id="SSF51735">
    <property type="entry name" value="NAD(P)-binding Rossmann-fold domains"/>
    <property type="match status" value="1"/>
</dbReference>
<dbReference type="GO" id="GO:0006694">
    <property type="term" value="P:steroid biosynthetic process"/>
    <property type="evidence" value="ECO:0007669"/>
    <property type="project" value="InterPro"/>
</dbReference>
<dbReference type="STRING" id="441959.B8M2E2"/>
<gene>
    <name evidence="2" type="ORF">TSTA_088420</name>
</gene>
<dbReference type="HOGENOM" id="CLU_1714528_0_0_1"/>
<keyword evidence="3" id="KW-1185">Reference proteome</keyword>
<dbReference type="GO" id="GO:0016616">
    <property type="term" value="F:oxidoreductase activity, acting on the CH-OH group of donors, NAD or NADP as acceptor"/>
    <property type="evidence" value="ECO:0007669"/>
    <property type="project" value="InterPro"/>
</dbReference>
<dbReference type="InParanoid" id="B8M2E2"/>
<dbReference type="EMBL" id="EQ962653">
    <property type="protein sequence ID" value="EED21606.1"/>
    <property type="molecule type" value="Genomic_DNA"/>
</dbReference>
<feature type="domain" description="3-beta hydroxysteroid dehydrogenase/isomerase" evidence="1">
    <location>
        <begin position="2"/>
        <end position="71"/>
    </location>
</feature>
<dbReference type="eggNOG" id="KOG1430">
    <property type="taxonomic scope" value="Eukaryota"/>
</dbReference>
<reference evidence="3" key="1">
    <citation type="journal article" date="2015" name="Genome Announc.">
        <title>Genome sequence of the AIDS-associated pathogen Penicillium marneffei (ATCC18224) and its near taxonomic relative Talaromyces stipitatus (ATCC10500).</title>
        <authorList>
            <person name="Nierman W.C."/>
            <person name="Fedorova-Abrams N.D."/>
            <person name="Andrianopoulos A."/>
        </authorList>
    </citation>
    <scope>NUCLEOTIDE SEQUENCE [LARGE SCALE GENOMIC DNA]</scope>
    <source>
        <strain evidence="3">ATCC 10500 / CBS 375.48 / QM 6759 / NRRL 1006</strain>
    </source>
</reference>
<protein>
    <submittedName>
        <fullName evidence="2">Hydroxysteroid dehydrogenase, putative</fullName>
    </submittedName>
</protein>
<dbReference type="Proteomes" id="UP000001745">
    <property type="component" value="Unassembled WGS sequence"/>
</dbReference>
<dbReference type="VEuPathDB" id="FungiDB:TSTA_088420"/>
<accession>B8M2E2</accession>
<dbReference type="Gene3D" id="3.40.50.720">
    <property type="entry name" value="NAD(P)-binding Rossmann-like Domain"/>
    <property type="match status" value="1"/>
</dbReference>
<name>B8M2E2_TALSN</name>
<dbReference type="InterPro" id="IPR002225">
    <property type="entry name" value="3Beta_OHSteriod_DH/Estase"/>
</dbReference>
<dbReference type="PhylomeDB" id="B8M2E2"/>
<evidence type="ECO:0000313" key="3">
    <source>
        <dbReference type="Proteomes" id="UP000001745"/>
    </source>
</evidence>